<dbReference type="RefSeq" id="WP_211341559.1">
    <property type="nucleotide sequence ID" value="NZ_RKQZ01000001.1"/>
</dbReference>
<evidence type="ECO:0000256" key="3">
    <source>
        <dbReference type="SAM" id="MobiDB-lite"/>
    </source>
</evidence>
<dbReference type="EMBL" id="RKQZ01000001">
    <property type="protein sequence ID" value="RPF21591.1"/>
    <property type="molecule type" value="Genomic_DNA"/>
</dbReference>
<feature type="region of interest" description="Disordered" evidence="3">
    <location>
        <begin position="1"/>
        <end position="185"/>
    </location>
</feature>
<proteinExistence type="inferred from homology"/>
<dbReference type="AlphaFoldDB" id="A0A3N4ZP09"/>
<protein>
    <submittedName>
        <fullName evidence="4">Uncharacterized protein YlxW (UPF0749 family)</fullName>
    </submittedName>
</protein>
<feature type="compositionally biased region" description="Basic and acidic residues" evidence="3">
    <location>
        <begin position="1"/>
        <end position="25"/>
    </location>
</feature>
<keyword evidence="5" id="KW-1185">Reference proteome</keyword>
<comment type="caution">
    <text evidence="4">The sequence shown here is derived from an EMBL/GenBank/DDBJ whole genome shotgun (WGS) entry which is preliminary data.</text>
</comment>
<keyword evidence="2" id="KW-0175">Coiled coil</keyword>
<evidence type="ECO:0000313" key="4">
    <source>
        <dbReference type="EMBL" id="RPF21591.1"/>
    </source>
</evidence>
<comment type="similarity">
    <text evidence="1">Belongs to the UPF0749 family.</text>
</comment>
<gene>
    <name evidence="4" type="ORF">EDD34_2222</name>
</gene>
<feature type="compositionally biased region" description="Low complexity" evidence="3">
    <location>
        <begin position="33"/>
        <end position="48"/>
    </location>
</feature>
<feature type="compositionally biased region" description="Low complexity" evidence="3">
    <location>
        <begin position="98"/>
        <end position="127"/>
    </location>
</feature>
<dbReference type="Gene3D" id="3.30.70.1880">
    <property type="entry name" value="Protein of unknown function DUF881"/>
    <property type="match status" value="1"/>
</dbReference>
<dbReference type="Pfam" id="PF05949">
    <property type="entry name" value="DUF881"/>
    <property type="match status" value="1"/>
</dbReference>
<sequence length="423" mass="43837">MNDEHQKGPVPDRDDAAETEPHEPAAVKPPEPESAGAGSGEAPPADEALVPPGGDGEYPEDAPAASRTSATDEASGPENAPGDEAEPEPGREPSEDPAASAAAASSRPATGTREAGAGEAASALPHAGDTDAPGGTEGSGDPDAPGDSDSDSEGDGNDDGGGNDDGDGEGGGDGNDGDVPPRRAGGTRRLWEVFRPRNRRAEYITAALCIAFGFALAVQVAQSTGDQLASLRQDELVRLLDEVTQRGEQLDEEVANLTEARDDLLSADGQDRAARELARQRAEYEGILSGRLPAEGPGVVVEIQAGPGTLTASSMFNMLEELRNAGVEAQQVNDVRIVTSSHFEETVDEEPRILLDGRLLEPPYTWVAIGDPETVDRALEIPGGALPTLRDAGASAEVTRREHVVVDATRAPADPEHAEPSEE</sequence>
<organism evidence="4 5">
    <name type="scientific">Myceligenerans xiligouense</name>
    <dbReference type="NCBI Taxonomy" id="253184"/>
    <lineage>
        <taxon>Bacteria</taxon>
        <taxon>Bacillati</taxon>
        <taxon>Actinomycetota</taxon>
        <taxon>Actinomycetes</taxon>
        <taxon>Micrococcales</taxon>
        <taxon>Promicromonosporaceae</taxon>
        <taxon>Myceligenerans</taxon>
    </lineage>
</organism>
<dbReference type="GO" id="GO:0005886">
    <property type="term" value="C:plasma membrane"/>
    <property type="evidence" value="ECO:0007669"/>
    <property type="project" value="TreeGrafter"/>
</dbReference>
<reference evidence="4 5" key="1">
    <citation type="submission" date="2018-11" db="EMBL/GenBank/DDBJ databases">
        <title>Sequencing the genomes of 1000 actinobacteria strains.</title>
        <authorList>
            <person name="Klenk H.-P."/>
        </authorList>
    </citation>
    <scope>NUCLEOTIDE SEQUENCE [LARGE SCALE GENOMIC DNA]</scope>
    <source>
        <strain evidence="4 5">DSM 15700</strain>
    </source>
</reference>
<dbReference type="PANTHER" id="PTHR37313:SF2">
    <property type="entry name" value="UPF0749 PROTEIN YLXX"/>
    <property type="match status" value="1"/>
</dbReference>
<evidence type="ECO:0000313" key="5">
    <source>
        <dbReference type="Proteomes" id="UP000280501"/>
    </source>
</evidence>
<dbReference type="Proteomes" id="UP000280501">
    <property type="component" value="Unassembled WGS sequence"/>
</dbReference>
<evidence type="ECO:0000256" key="1">
    <source>
        <dbReference type="ARBA" id="ARBA00009108"/>
    </source>
</evidence>
<dbReference type="PANTHER" id="PTHR37313">
    <property type="entry name" value="UPF0749 PROTEIN RV1825"/>
    <property type="match status" value="1"/>
</dbReference>
<feature type="coiled-coil region" evidence="2">
    <location>
        <begin position="240"/>
        <end position="267"/>
    </location>
</feature>
<dbReference type="InterPro" id="IPR010273">
    <property type="entry name" value="DUF881"/>
</dbReference>
<name>A0A3N4ZP09_9MICO</name>
<evidence type="ECO:0000256" key="2">
    <source>
        <dbReference type="SAM" id="Coils"/>
    </source>
</evidence>
<accession>A0A3N4ZP09</accession>
<feature type="compositionally biased region" description="Acidic residues" evidence="3">
    <location>
        <begin position="144"/>
        <end position="170"/>
    </location>
</feature>